<feature type="compositionally biased region" description="Basic and acidic residues" evidence="1">
    <location>
        <begin position="380"/>
        <end position="392"/>
    </location>
</feature>
<reference evidence="2 3" key="1">
    <citation type="journal article" date="2012" name="Eukaryot. Cell">
        <title>Draft genome sequence of CBS 2479, the standard type strain of Trichosporon asahii.</title>
        <authorList>
            <person name="Yang R.Y."/>
            <person name="Li H.T."/>
            <person name="Zhu H."/>
            <person name="Zhou G.P."/>
            <person name="Wang M."/>
            <person name="Wang L."/>
        </authorList>
    </citation>
    <scope>NUCLEOTIDE SEQUENCE [LARGE SCALE GENOMIC DNA]</scope>
    <source>
        <strain evidence="3">ATCC 90039 / CBS 2479 / JCM 2466 / KCTC 7840 / NCYC 2677 / UAMH 7654</strain>
    </source>
</reference>
<sequence length="781" mass="85916">MHAALNVKTIDFDDADFDLDDIDLNPGNTIKAKSLSLSQPDVNSTPRAPRVGNSSLMKTIPATVMGTGPAGIGTITKLGSSSKAPVSPASKLPMGAVKARARAIEQGWEDDVDFDSGVSAAADLRSKLHNLSSAAKHFPGVNALDDLDDDEDQDTLKAGATLKAMLPPKRERDAQATIKLSSSTGLSNTGSGSDTLKPTSALAKSLREEDDLEGDLVLPLSLTNLTLATQSSQPKLRARSSIASTITTDWDSPSTPSTSGRKTFMFDDSPGARPSDTSLTSVSSNGLEHSKKSPEDFLDEEEDFESGLVLPEQLFQKKGSVLNSILNRKRRQQYVPPPPTHDFEEGLVLEDPRADLSKRRLKESRRARTVPVPFNLSTTKRAEHKELRDPLEVPRPPSKSPASSISRGSNPHRDRSKPRPTSPHVPLSRASSRTRLSDIPIPPMPPSVPSTPSRLRQQKSYHHLQPSVSPTLVRKKSLASMQDALAAGHVREADLPSISRLTQPTSSSLAKQRLPHRRKMEMPKRRQWGDGSELDSIEDLVDTSAPPAPAYGRLGRRSHEKLPKGVEAGERKKSGKRRPRKPAMLIKNLGSVNERKVVGDMVWNPATLRWEGNEAILRDFDVVASSRPALISHIPTHNSPMKIVGDMKFDPVQMCWISLTEEEDPFASMADDEDEPSTLRISGKKLVSIGLSSIPSATTAQTPQSRFVSESTTISTHSWEDRTRPNAHNAISTELWNECRAAEERHRREMRGWVTRPGDSRDRDRREEKRLWEVRNLAMRS</sequence>
<feature type="region of interest" description="Disordered" evidence="1">
    <location>
        <begin position="359"/>
        <end position="473"/>
    </location>
</feature>
<evidence type="ECO:0000313" key="3">
    <source>
        <dbReference type="Proteomes" id="UP000002748"/>
    </source>
</evidence>
<evidence type="ECO:0000256" key="1">
    <source>
        <dbReference type="SAM" id="MobiDB-lite"/>
    </source>
</evidence>
<feature type="compositionally biased region" description="Basic residues" evidence="1">
    <location>
        <begin position="359"/>
        <end position="368"/>
    </location>
</feature>
<dbReference type="GO" id="GO:0005096">
    <property type="term" value="F:GTPase activator activity"/>
    <property type="evidence" value="ECO:0007669"/>
    <property type="project" value="InterPro"/>
</dbReference>
<feature type="compositionally biased region" description="Pro residues" evidence="1">
    <location>
        <begin position="440"/>
        <end position="449"/>
    </location>
</feature>
<feature type="compositionally biased region" description="Low complexity" evidence="1">
    <location>
        <begin position="247"/>
        <end position="259"/>
    </location>
</feature>
<dbReference type="OrthoDB" id="19159at2759"/>
<evidence type="ECO:0000313" key="2">
    <source>
        <dbReference type="EMBL" id="EJT50658.1"/>
    </source>
</evidence>
<dbReference type="GO" id="GO:0001100">
    <property type="term" value="P:negative regulation of exit from mitosis"/>
    <property type="evidence" value="ECO:0007669"/>
    <property type="project" value="InterPro"/>
</dbReference>
<dbReference type="GeneID" id="25991722"/>
<dbReference type="KEGG" id="tasa:A1Q1_08210"/>
<feature type="region of interest" description="Disordered" evidence="1">
    <location>
        <begin position="247"/>
        <end position="303"/>
    </location>
</feature>
<feature type="compositionally biased region" description="Polar residues" evidence="1">
    <location>
        <begin position="499"/>
        <end position="510"/>
    </location>
</feature>
<dbReference type="VEuPathDB" id="FungiDB:A1Q1_08210"/>
<dbReference type="HOGENOM" id="CLU_009682_0_0_1"/>
<dbReference type="GO" id="GO:1990334">
    <property type="term" value="C:Bfa1-Bub2 complex"/>
    <property type="evidence" value="ECO:0007669"/>
    <property type="project" value="InterPro"/>
</dbReference>
<proteinExistence type="predicted"/>
<dbReference type="InterPro" id="IPR034586">
    <property type="entry name" value="Bfa1/Byr4"/>
</dbReference>
<name>J5R4I0_TRIAS</name>
<feature type="compositionally biased region" description="Polar residues" evidence="1">
    <location>
        <begin position="275"/>
        <end position="287"/>
    </location>
</feature>
<accession>J5R4I0</accession>
<dbReference type="Proteomes" id="UP000002748">
    <property type="component" value="Unassembled WGS sequence"/>
</dbReference>
<feature type="compositionally biased region" description="Acidic residues" evidence="1">
    <location>
        <begin position="532"/>
        <end position="541"/>
    </location>
</feature>
<feature type="compositionally biased region" description="Polar residues" evidence="1">
    <location>
        <begin position="400"/>
        <end position="409"/>
    </location>
</feature>
<gene>
    <name evidence="2" type="ORF">A1Q1_08210</name>
</gene>
<feature type="compositionally biased region" description="Low complexity" evidence="1">
    <location>
        <begin position="180"/>
        <end position="196"/>
    </location>
</feature>
<comment type="caution">
    <text evidence="2">The sequence shown here is derived from an EMBL/GenBank/DDBJ whole genome shotgun (WGS) entry which is preliminary data.</text>
</comment>
<dbReference type="AlphaFoldDB" id="J5R4I0"/>
<dbReference type="PANTHER" id="PTHR35140">
    <property type="entry name" value="MITOTIC CHECK POINT PROTEIN BFA1"/>
    <property type="match status" value="1"/>
</dbReference>
<feature type="compositionally biased region" description="Polar residues" evidence="1">
    <location>
        <begin position="697"/>
        <end position="717"/>
    </location>
</feature>
<dbReference type="GO" id="GO:0044732">
    <property type="term" value="C:mitotic spindle pole body"/>
    <property type="evidence" value="ECO:0007669"/>
    <property type="project" value="TreeGrafter"/>
</dbReference>
<organism evidence="2 3">
    <name type="scientific">Trichosporon asahii var. asahii (strain ATCC 90039 / CBS 2479 / JCM 2466 / KCTC 7840 / NBRC 103889/ NCYC 2677 / UAMH 7654)</name>
    <name type="common">Yeast</name>
    <dbReference type="NCBI Taxonomy" id="1186058"/>
    <lineage>
        <taxon>Eukaryota</taxon>
        <taxon>Fungi</taxon>
        <taxon>Dikarya</taxon>
        <taxon>Basidiomycota</taxon>
        <taxon>Agaricomycotina</taxon>
        <taxon>Tremellomycetes</taxon>
        <taxon>Trichosporonales</taxon>
        <taxon>Trichosporonaceae</taxon>
        <taxon>Trichosporon</taxon>
    </lineage>
</organism>
<feature type="region of interest" description="Disordered" evidence="1">
    <location>
        <begin position="166"/>
        <end position="198"/>
    </location>
</feature>
<dbReference type="RefSeq" id="XP_014181832.1">
    <property type="nucleotide sequence ID" value="XM_014326357.1"/>
</dbReference>
<dbReference type="PANTHER" id="PTHR35140:SF1">
    <property type="entry name" value="MITOTIC CHECK POINT PROTEIN BFA1"/>
    <property type="match status" value="1"/>
</dbReference>
<dbReference type="EMBL" id="ALBS01000096">
    <property type="protein sequence ID" value="EJT50658.1"/>
    <property type="molecule type" value="Genomic_DNA"/>
</dbReference>
<feature type="region of interest" description="Disordered" evidence="1">
    <location>
        <begin position="330"/>
        <end position="349"/>
    </location>
</feature>
<feature type="region of interest" description="Disordered" evidence="1">
    <location>
        <begin position="697"/>
        <end position="722"/>
    </location>
</feature>
<protein>
    <submittedName>
        <fullName evidence="2">GTPase activator</fullName>
    </submittedName>
</protein>
<feature type="region of interest" description="Disordered" evidence="1">
    <location>
        <begin position="496"/>
        <end position="582"/>
    </location>
</feature>
<feature type="compositionally biased region" description="Basic and acidic residues" evidence="1">
    <location>
        <begin position="560"/>
        <end position="572"/>
    </location>
</feature>